<dbReference type="SUPFAM" id="SSF57440">
    <property type="entry name" value="Kringle-like"/>
    <property type="match status" value="1"/>
</dbReference>
<evidence type="ECO:0000256" key="2">
    <source>
        <dbReference type="ARBA" id="ARBA00011902"/>
    </source>
</evidence>
<dbReference type="InterPro" id="IPR013783">
    <property type="entry name" value="Ig-like_fold"/>
</dbReference>
<evidence type="ECO:0000256" key="18">
    <source>
        <dbReference type="ARBA" id="ARBA00023170"/>
    </source>
</evidence>
<evidence type="ECO:0000256" key="21">
    <source>
        <dbReference type="ARBA" id="ARBA00034103"/>
    </source>
</evidence>
<evidence type="ECO:0000256" key="22">
    <source>
        <dbReference type="ARBA" id="ARBA00051243"/>
    </source>
</evidence>
<dbReference type="FunFam" id="2.60.40.10:FF:000017">
    <property type="entry name" value="Down syndrome cell adhesion molecule b"/>
    <property type="match status" value="1"/>
</dbReference>
<keyword evidence="18" id="KW-0675">Receptor</keyword>
<dbReference type="AlphaFoldDB" id="A0A914EF98"/>
<dbReference type="InterPro" id="IPR018056">
    <property type="entry name" value="Kringle_CS"/>
</dbReference>
<dbReference type="SMART" id="SM00408">
    <property type="entry name" value="IGc2"/>
    <property type="match status" value="1"/>
</dbReference>
<keyword evidence="19" id="KW-0325">Glycoprotein</keyword>
<keyword evidence="11 24" id="KW-0067">ATP-binding</keyword>
<keyword evidence="12" id="KW-0130">Cell adhesion</keyword>
<dbReference type="GO" id="GO:0043235">
    <property type="term" value="C:receptor complex"/>
    <property type="evidence" value="ECO:0007669"/>
    <property type="project" value="TreeGrafter"/>
</dbReference>
<evidence type="ECO:0000313" key="34">
    <source>
        <dbReference type="Proteomes" id="UP000887540"/>
    </source>
</evidence>
<dbReference type="PIRSF" id="PIRSF000615">
    <property type="entry name" value="TyrPK_CSF1-R"/>
    <property type="match status" value="1"/>
</dbReference>
<feature type="domain" description="Kringle" evidence="32">
    <location>
        <begin position="379"/>
        <end position="455"/>
    </location>
</feature>
<dbReference type="PROSITE" id="PS00107">
    <property type="entry name" value="PROTEIN_KINASE_ATP"/>
    <property type="match status" value="1"/>
</dbReference>
<dbReference type="WBParaSite" id="ACRNAN_scaffold744.g13861.t1">
    <property type="protein sequence ID" value="ACRNAN_scaffold744.g13861.t1"/>
    <property type="gene ID" value="ACRNAN_scaffold744.g13861"/>
</dbReference>
<evidence type="ECO:0000256" key="16">
    <source>
        <dbReference type="ARBA" id="ARBA00023137"/>
    </source>
</evidence>
<dbReference type="Gene3D" id="2.40.20.10">
    <property type="entry name" value="Plasminogen Kringle 4"/>
    <property type="match status" value="1"/>
</dbReference>
<dbReference type="InterPro" id="IPR017441">
    <property type="entry name" value="Protein_kinase_ATP_BS"/>
</dbReference>
<evidence type="ECO:0000256" key="9">
    <source>
        <dbReference type="ARBA" id="ARBA00022741"/>
    </source>
</evidence>
<dbReference type="InterPro" id="IPR000001">
    <property type="entry name" value="Kringle"/>
</dbReference>
<feature type="compositionally biased region" description="Polar residues" evidence="28">
    <location>
        <begin position="983"/>
        <end position="1002"/>
    </location>
</feature>
<keyword evidence="6 29" id="KW-0812">Transmembrane</keyword>
<feature type="compositionally biased region" description="Low complexity" evidence="28">
    <location>
        <begin position="918"/>
        <end position="927"/>
    </location>
</feature>
<evidence type="ECO:0000256" key="20">
    <source>
        <dbReference type="ARBA" id="ARBA00023319"/>
    </source>
</evidence>
<dbReference type="InterPro" id="IPR041775">
    <property type="entry name" value="Ror-like_CRD"/>
</dbReference>
<dbReference type="SMART" id="SM00219">
    <property type="entry name" value="TyrKc"/>
    <property type="match status" value="1"/>
</dbReference>
<dbReference type="PRINTS" id="PR00109">
    <property type="entry name" value="TYRKINASE"/>
</dbReference>
<evidence type="ECO:0000256" key="10">
    <source>
        <dbReference type="ARBA" id="ARBA00022777"/>
    </source>
</evidence>
<dbReference type="FunFam" id="1.10.510.10:FF:000554">
    <property type="entry name" value="Predicted protein"/>
    <property type="match status" value="1"/>
</dbReference>
<keyword evidence="7" id="KW-0732">Signal</keyword>
<evidence type="ECO:0000256" key="27">
    <source>
        <dbReference type="PROSITE-ProRule" id="PRU10141"/>
    </source>
</evidence>
<evidence type="ECO:0000256" key="24">
    <source>
        <dbReference type="PIRSR" id="PIRSR000615-2"/>
    </source>
</evidence>
<dbReference type="Gene3D" id="1.10.510.10">
    <property type="entry name" value="Transferase(Phosphotransferase) domain 1"/>
    <property type="match status" value="1"/>
</dbReference>
<keyword evidence="15 29" id="KW-0472">Membrane</keyword>
<dbReference type="InterPro" id="IPR038178">
    <property type="entry name" value="Kringle_sf"/>
</dbReference>
<dbReference type="InterPro" id="IPR003598">
    <property type="entry name" value="Ig_sub2"/>
</dbReference>
<name>A0A914EF98_9BILA</name>
<evidence type="ECO:0000256" key="6">
    <source>
        <dbReference type="ARBA" id="ARBA00022692"/>
    </source>
</evidence>
<evidence type="ECO:0000259" key="31">
    <source>
        <dbReference type="PROSITE" id="PS50038"/>
    </source>
</evidence>
<evidence type="ECO:0000259" key="32">
    <source>
        <dbReference type="PROSITE" id="PS50070"/>
    </source>
</evidence>
<dbReference type="PROSITE" id="PS50835">
    <property type="entry name" value="IG_LIKE"/>
    <property type="match status" value="1"/>
</dbReference>
<dbReference type="InterPro" id="IPR001245">
    <property type="entry name" value="Ser-Thr/Tyr_kinase_cat_dom"/>
</dbReference>
<evidence type="ECO:0000256" key="29">
    <source>
        <dbReference type="SAM" id="Phobius"/>
    </source>
</evidence>
<feature type="binding site" evidence="24">
    <location>
        <position position="774"/>
    </location>
    <ligand>
        <name>ATP</name>
        <dbReference type="ChEBI" id="CHEBI:30616"/>
    </ligand>
</feature>
<evidence type="ECO:0000256" key="8">
    <source>
        <dbReference type="ARBA" id="ARBA00022737"/>
    </source>
</evidence>
<dbReference type="InterPro" id="IPR050122">
    <property type="entry name" value="RTK"/>
</dbReference>
<keyword evidence="20" id="KW-0393">Immunoglobulin domain</keyword>
<evidence type="ECO:0000256" key="25">
    <source>
        <dbReference type="PIRSR" id="PIRSR000615-3"/>
    </source>
</evidence>
<feature type="active site" description="Proton acceptor" evidence="23">
    <location>
        <position position="770"/>
    </location>
</feature>
<keyword evidence="9 24" id="KW-0547">Nucleotide-binding</keyword>
<evidence type="ECO:0000256" key="5">
    <source>
        <dbReference type="ARBA" id="ARBA00022679"/>
    </source>
</evidence>
<comment type="caution">
    <text evidence="26">Lacks conserved residue(s) required for the propagation of feature annotation.</text>
</comment>
<dbReference type="InterPro" id="IPR011009">
    <property type="entry name" value="Kinase-like_dom_sf"/>
</dbReference>
<reference evidence="35" key="1">
    <citation type="submission" date="2022-11" db="UniProtKB">
        <authorList>
            <consortium name="WormBaseParasite"/>
        </authorList>
    </citation>
    <scope>IDENTIFICATION</scope>
</reference>
<proteinExistence type="predicted"/>
<keyword evidence="34" id="KW-1185">Reference proteome</keyword>
<protein>
    <recommendedName>
        <fullName evidence="2">receptor protein-tyrosine kinase</fullName>
        <ecNumber evidence="2">2.7.10.1</ecNumber>
    </recommendedName>
</protein>
<keyword evidence="4 26" id="KW-0420">Kringle</keyword>
<feature type="compositionally biased region" description="Acidic residues" evidence="28">
    <location>
        <begin position="1027"/>
        <end position="1036"/>
    </location>
</feature>
<feature type="domain" description="FZ" evidence="31">
    <location>
        <begin position="211"/>
        <end position="349"/>
    </location>
</feature>
<feature type="binding site" evidence="25">
    <location>
        <position position="775"/>
    </location>
    <ligand>
        <name>Mg(2+)</name>
        <dbReference type="ChEBI" id="CHEBI:18420"/>
    </ligand>
</feature>
<evidence type="ECO:0000256" key="4">
    <source>
        <dbReference type="ARBA" id="ARBA00022572"/>
    </source>
</evidence>
<dbReference type="InterPro" id="IPR013098">
    <property type="entry name" value="Ig_I-set"/>
</dbReference>
<evidence type="ECO:0000256" key="3">
    <source>
        <dbReference type="ARBA" id="ARBA00022553"/>
    </source>
</evidence>
<evidence type="ECO:0000256" key="12">
    <source>
        <dbReference type="ARBA" id="ARBA00022889"/>
    </source>
</evidence>
<evidence type="ECO:0000259" key="33">
    <source>
        <dbReference type="PROSITE" id="PS50835"/>
    </source>
</evidence>
<dbReference type="GO" id="GO:0007169">
    <property type="term" value="P:cell surface receptor protein tyrosine kinase signaling pathway"/>
    <property type="evidence" value="ECO:0007669"/>
    <property type="project" value="TreeGrafter"/>
</dbReference>
<dbReference type="EC" id="2.7.10.1" evidence="2"/>
<feature type="compositionally biased region" description="Low complexity" evidence="28">
    <location>
        <begin position="936"/>
        <end position="945"/>
    </location>
</feature>
<keyword evidence="10" id="KW-0418">Kinase</keyword>
<dbReference type="GO" id="GO:0009653">
    <property type="term" value="P:anatomical structure morphogenesis"/>
    <property type="evidence" value="ECO:0007669"/>
    <property type="project" value="UniProtKB-ARBA"/>
</dbReference>
<dbReference type="GO" id="GO:0007155">
    <property type="term" value="P:cell adhesion"/>
    <property type="evidence" value="ECO:0007669"/>
    <property type="project" value="UniProtKB-KW"/>
</dbReference>
<feature type="region of interest" description="Disordered" evidence="28">
    <location>
        <begin position="983"/>
        <end position="1036"/>
    </location>
</feature>
<dbReference type="Gene3D" id="2.60.40.10">
    <property type="entry name" value="Immunoglobulins"/>
    <property type="match status" value="1"/>
</dbReference>
<keyword evidence="8" id="KW-0677">Repeat</keyword>
<keyword evidence="3" id="KW-0597">Phosphoprotein</keyword>
<accession>A0A914EF98</accession>
<comment type="catalytic activity">
    <reaction evidence="22">
        <text>L-tyrosyl-[protein] + ATP = O-phospho-L-tyrosyl-[protein] + ADP + H(+)</text>
        <dbReference type="Rhea" id="RHEA:10596"/>
        <dbReference type="Rhea" id="RHEA-COMP:10136"/>
        <dbReference type="Rhea" id="RHEA-COMP:20101"/>
        <dbReference type="ChEBI" id="CHEBI:15378"/>
        <dbReference type="ChEBI" id="CHEBI:30616"/>
        <dbReference type="ChEBI" id="CHEBI:46858"/>
        <dbReference type="ChEBI" id="CHEBI:61978"/>
        <dbReference type="ChEBI" id="CHEBI:456216"/>
        <dbReference type="EC" id="2.7.10.1"/>
    </reaction>
</comment>
<evidence type="ECO:0000313" key="35">
    <source>
        <dbReference type="WBParaSite" id="ACRNAN_scaffold744.g13861.t1"/>
    </source>
</evidence>
<organism evidence="34 35">
    <name type="scientific">Acrobeloides nanus</name>
    <dbReference type="NCBI Taxonomy" id="290746"/>
    <lineage>
        <taxon>Eukaryota</taxon>
        <taxon>Metazoa</taxon>
        <taxon>Ecdysozoa</taxon>
        <taxon>Nematoda</taxon>
        <taxon>Chromadorea</taxon>
        <taxon>Rhabditida</taxon>
        <taxon>Tylenchina</taxon>
        <taxon>Cephalobomorpha</taxon>
        <taxon>Cephaloboidea</taxon>
        <taxon>Cephalobidae</taxon>
        <taxon>Acrobeloides</taxon>
    </lineage>
</organism>
<dbReference type="InterPro" id="IPR020635">
    <property type="entry name" value="Tyr_kinase_cat_dom"/>
</dbReference>
<dbReference type="SMART" id="SM00130">
    <property type="entry name" value="KR"/>
    <property type="match status" value="1"/>
</dbReference>
<dbReference type="CDD" id="cd00096">
    <property type="entry name" value="Ig"/>
    <property type="match status" value="1"/>
</dbReference>
<keyword evidence="14" id="KW-0770">Synapse</keyword>
<keyword evidence="25" id="KW-0479">Metal-binding</keyword>
<sequence>MGPKPYDDLFIEPPGDYDVVYGDYNSTMDDGTGRRPYLRLTSNLPNVTRHVGGEIRMKCEAAGSPLPITFTWLKNHAPVEKNRRTKIRNRDYWSKLVIQDLDVLDSGYYQCTASNSAGSVNTTSVLRVNNAPNPNVKNKPTAKVNKQHSRISDEYDDNEYEHYFDEHSMDRGRLPVEEDEFLHVPSNAAGAGYEPLGPTGMSDRWLDGKSLRAGECILYQGDACRSFLSGKHIMITSENREDIYDIDRQLRAAMMFIQNMKDVSSECKRYSHAVACYHMFKVCDKSLSSSSSTNKVISLCRKDCDNLKDQVCPKELALAAQHELVGDGPKALIPRCETLSIEAERCIRVLEPVQPPPPMNTPIDKDDPNAQQPEHLTHWCYVETGKQYGGAIYVSQSGRKCQNWTQSTSSEFNIANYPKLKISKNFCRNPGGHRSAPWCYTMPHGEEELCDVPKCPENMYPHLREKPETENRGNTQDSQFVTSMNDVWKSLSSQWQFTAMAGIGILAILLLFLLICCACCCRKKRRKQSETMTSSGTKKTTFPSQSCNGSSVTNSAANSAYYRKVMNGNLPPGSHFTGSYEMNALLSQNGPNPPYMGSFQYLQQQQQTQYSPQTSTEPPVEPYHIPHIQPQQLKLDRIVGEGQFGVVYCAEWNGGFLGGGSLQVAIKSLKPGSSKIERENFEEEIKAVASFEHPNVIRLLGVSYLDSQQVSAVFEYMVHGDLHEFLKVREPRGADDDKERFRNFEDFLRIATQIAYGMEYLSSMNYVHRDLAARNCLVGDQQVIKIADFGLLRSCYESDYYMMSQRTKMPIRWMSKEAVNEQRFSQSSDVWSFGVTLWELYTFGKKPYDGFSNPEVINMINNRHLLECPPFCPPNIYGVMVECWHENPERRPTFSELHSRFQKWCLTGPSQFIMPHQNRASSTHSAGSSGGHRGSRQSSSNQSANLMRGGGGIGEQFGIVPSPAPNSQQGTITKLTMLNNGSSIVHSTPIGQPSYVNGNNRSPKSRGTGDSSPLMKRGPGRGNYMYSDEDESSEED</sequence>
<dbReference type="PANTHER" id="PTHR24416">
    <property type="entry name" value="TYROSINE-PROTEIN KINASE RECEPTOR"/>
    <property type="match status" value="1"/>
</dbReference>
<feature type="region of interest" description="Disordered" evidence="28">
    <location>
        <begin position="530"/>
        <end position="551"/>
    </location>
</feature>
<dbReference type="InterPro" id="IPR036790">
    <property type="entry name" value="Frizzled_dom_sf"/>
</dbReference>
<dbReference type="Pfam" id="PF00051">
    <property type="entry name" value="Kringle"/>
    <property type="match status" value="1"/>
</dbReference>
<evidence type="ECO:0000256" key="19">
    <source>
        <dbReference type="ARBA" id="ARBA00023180"/>
    </source>
</evidence>
<dbReference type="InterPro" id="IPR036179">
    <property type="entry name" value="Ig-like_dom_sf"/>
</dbReference>
<dbReference type="InterPro" id="IPR013806">
    <property type="entry name" value="Kringle-like"/>
</dbReference>
<evidence type="ECO:0000259" key="30">
    <source>
        <dbReference type="PROSITE" id="PS50011"/>
    </source>
</evidence>
<feature type="transmembrane region" description="Helical" evidence="29">
    <location>
        <begin position="499"/>
        <end position="521"/>
    </location>
</feature>
<evidence type="ECO:0000256" key="1">
    <source>
        <dbReference type="ARBA" id="ARBA00004479"/>
    </source>
</evidence>
<feature type="disulfide bond" evidence="26">
    <location>
        <begin position="427"/>
        <end position="450"/>
    </location>
</feature>
<dbReference type="InterPro" id="IPR020067">
    <property type="entry name" value="Frizzled_dom"/>
</dbReference>
<evidence type="ECO:0000256" key="11">
    <source>
        <dbReference type="ARBA" id="ARBA00022840"/>
    </source>
</evidence>
<evidence type="ECO:0000256" key="15">
    <source>
        <dbReference type="ARBA" id="ARBA00023136"/>
    </source>
</evidence>
<dbReference type="PROSITE" id="PS50038">
    <property type="entry name" value="FZ"/>
    <property type="match status" value="1"/>
</dbReference>
<feature type="region of interest" description="Disordered" evidence="28">
    <location>
        <begin position="915"/>
        <end position="970"/>
    </location>
</feature>
<dbReference type="CDD" id="cd00108">
    <property type="entry name" value="KR"/>
    <property type="match status" value="1"/>
</dbReference>
<evidence type="ECO:0000256" key="23">
    <source>
        <dbReference type="PIRSR" id="PIRSR000615-1"/>
    </source>
</evidence>
<keyword evidence="17 26" id="KW-1015">Disulfide bond</keyword>
<keyword evidence="16" id="KW-0829">Tyrosine-protein kinase</keyword>
<dbReference type="GO" id="GO:0045202">
    <property type="term" value="C:synapse"/>
    <property type="evidence" value="ECO:0007669"/>
    <property type="project" value="UniProtKB-SubCell"/>
</dbReference>
<evidence type="ECO:0000256" key="17">
    <source>
        <dbReference type="ARBA" id="ARBA00023157"/>
    </source>
</evidence>
<evidence type="ECO:0000256" key="13">
    <source>
        <dbReference type="ARBA" id="ARBA00022989"/>
    </source>
</evidence>
<comment type="subcellular location">
    <subcellularLocation>
        <location evidence="1">Membrane</location>
        <topology evidence="1">Single-pass type I membrane protein</topology>
    </subcellularLocation>
    <subcellularLocation>
        <location evidence="21">Synapse</location>
    </subcellularLocation>
</comment>
<dbReference type="PROSITE" id="PS50011">
    <property type="entry name" value="PROTEIN_KINASE_DOM"/>
    <property type="match status" value="1"/>
</dbReference>
<dbReference type="Gene3D" id="1.10.2000.10">
    <property type="entry name" value="Frizzled cysteine-rich domain"/>
    <property type="match status" value="1"/>
</dbReference>
<dbReference type="InterPro" id="IPR000719">
    <property type="entry name" value="Prot_kinase_dom"/>
</dbReference>
<keyword evidence="13 29" id="KW-1133">Transmembrane helix</keyword>
<evidence type="ECO:0000256" key="14">
    <source>
        <dbReference type="ARBA" id="ARBA00023018"/>
    </source>
</evidence>
<evidence type="ECO:0000256" key="28">
    <source>
        <dbReference type="SAM" id="MobiDB-lite"/>
    </source>
</evidence>
<dbReference type="Pfam" id="PF07714">
    <property type="entry name" value="PK_Tyr_Ser-Thr"/>
    <property type="match status" value="1"/>
</dbReference>
<feature type="binding site" evidence="25">
    <location>
        <position position="788"/>
    </location>
    <ligand>
        <name>Mg(2+)</name>
        <dbReference type="ChEBI" id="CHEBI:18420"/>
    </ligand>
</feature>
<dbReference type="GO" id="GO:0046872">
    <property type="term" value="F:metal ion binding"/>
    <property type="evidence" value="ECO:0007669"/>
    <property type="project" value="UniProtKB-KW"/>
</dbReference>
<dbReference type="PROSITE" id="PS00109">
    <property type="entry name" value="PROTEIN_KINASE_TYR"/>
    <property type="match status" value="1"/>
</dbReference>
<evidence type="ECO:0000256" key="26">
    <source>
        <dbReference type="PROSITE-ProRule" id="PRU00121"/>
    </source>
</evidence>
<dbReference type="SMART" id="SM00409">
    <property type="entry name" value="IG"/>
    <property type="match status" value="1"/>
</dbReference>
<dbReference type="Proteomes" id="UP000887540">
    <property type="component" value="Unplaced"/>
</dbReference>
<dbReference type="PROSITE" id="PS50070">
    <property type="entry name" value="KRINGLE_2"/>
    <property type="match status" value="1"/>
</dbReference>
<dbReference type="CDD" id="cd00192">
    <property type="entry name" value="PTKc"/>
    <property type="match status" value="1"/>
</dbReference>
<dbReference type="InterPro" id="IPR007110">
    <property type="entry name" value="Ig-like_dom"/>
</dbReference>
<dbReference type="SUPFAM" id="SSF48726">
    <property type="entry name" value="Immunoglobulin"/>
    <property type="match status" value="1"/>
</dbReference>
<dbReference type="GO" id="GO:0005524">
    <property type="term" value="F:ATP binding"/>
    <property type="evidence" value="ECO:0007669"/>
    <property type="project" value="UniProtKB-UniRule"/>
</dbReference>
<keyword evidence="5" id="KW-0808">Transferase</keyword>
<dbReference type="InterPro" id="IPR008266">
    <property type="entry name" value="Tyr_kinase_AS"/>
</dbReference>
<evidence type="ECO:0000256" key="7">
    <source>
        <dbReference type="ARBA" id="ARBA00022729"/>
    </source>
</evidence>
<dbReference type="InterPro" id="IPR003599">
    <property type="entry name" value="Ig_sub"/>
</dbReference>
<dbReference type="PANTHER" id="PTHR24416:SF611">
    <property type="entry name" value="TYROSINE-PROTEIN KINASE TRANSMEMBRANE RECEPTOR ROR"/>
    <property type="match status" value="1"/>
</dbReference>
<dbReference type="Pfam" id="PF07679">
    <property type="entry name" value="I-set"/>
    <property type="match status" value="1"/>
</dbReference>
<feature type="domain" description="Protein kinase" evidence="30">
    <location>
        <begin position="633"/>
        <end position="901"/>
    </location>
</feature>
<dbReference type="PRINTS" id="PR00018">
    <property type="entry name" value="KRINGLE"/>
</dbReference>
<dbReference type="SUPFAM" id="SSF56112">
    <property type="entry name" value="Protein kinase-like (PK-like)"/>
    <property type="match status" value="1"/>
</dbReference>
<feature type="binding site" evidence="27">
    <location>
        <position position="667"/>
    </location>
    <ligand>
        <name>ATP</name>
        <dbReference type="ChEBI" id="CHEBI:30616"/>
    </ligand>
</feature>
<keyword evidence="25" id="KW-0460">Magnesium</keyword>
<feature type="domain" description="Ig-like" evidence="33">
    <location>
        <begin position="36"/>
        <end position="127"/>
    </location>
</feature>
<dbReference type="PROSITE" id="PS00021">
    <property type="entry name" value="KRINGLE_1"/>
    <property type="match status" value="1"/>
</dbReference>
<dbReference type="GO" id="GO:0005886">
    <property type="term" value="C:plasma membrane"/>
    <property type="evidence" value="ECO:0007669"/>
    <property type="project" value="TreeGrafter"/>
</dbReference>
<dbReference type="CDD" id="cd07459">
    <property type="entry name" value="CRD_TK_ROR_like"/>
    <property type="match status" value="1"/>
</dbReference>
<dbReference type="GO" id="GO:0004714">
    <property type="term" value="F:transmembrane receptor protein tyrosine kinase activity"/>
    <property type="evidence" value="ECO:0007669"/>
    <property type="project" value="UniProtKB-EC"/>
</dbReference>
<dbReference type="GO" id="GO:0017147">
    <property type="term" value="F:Wnt-protein binding"/>
    <property type="evidence" value="ECO:0007669"/>
    <property type="project" value="TreeGrafter"/>
</dbReference>